<proteinExistence type="inferred from homology"/>
<dbReference type="PRINTS" id="PR00947">
    <property type="entry name" value="CUTICLE"/>
</dbReference>
<keyword evidence="7" id="KW-0687">Ribonucleoprotein</keyword>
<gene>
    <name evidence="11" type="ORF">DCHRY22_LOCUS2249</name>
</gene>
<feature type="region of interest" description="Disordered" evidence="10">
    <location>
        <begin position="339"/>
        <end position="358"/>
    </location>
</feature>
<dbReference type="Pfam" id="PF00379">
    <property type="entry name" value="Chitin_bind_4"/>
    <property type="match status" value="1"/>
</dbReference>
<dbReference type="Pfam" id="PF06984">
    <property type="entry name" value="MRP-L47"/>
    <property type="match status" value="1"/>
</dbReference>
<sequence length="416" mass="48440">MSLFRNLLRQTRRLSLQINPSRNGYGVAGVKGFHTTTKNQDLMEFFDDKKNWNENNIKVGRSWKLDELRIKSNTDLHKLWYVLLKERNMLYTMEHECNDQVKLFPNPERIDKVEESMKNIETVVRERNVAYYQLETGETGERPVEEVVNLFGLPETYSKKEYFLPKFMNTRWTKTYLDHGYINSVAVKKFYRLYKEKQYNEERKARNRDFNHVQHLLKRFPNMDMDALKAEYPNVDIEKAKRTKKARGKYFQTLLLLAATSGALTVQAPGGYSYNRFSGPVSGKIVEVQVSPAEGIPAQQHAQYGYDHKTGKINPETAKYDRLKTVDYKAKPDYHFSYGVQDPHHGNQQDHVESRDGDVVRGEYSLVEPDGSIRVVKYTADPKNGFQAIVEKKPGGQPNAPVHYAKKEQTYQEPDY</sequence>
<evidence type="ECO:0000313" key="11">
    <source>
        <dbReference type="EMBL" id="CAG9560619.1"/>
    </source>
</evidence>
<organism evidence="11 12">
    <name type="scientific">Danaus chrysippus</name>
    <name type="common">African queen</name>
    <dbReference type="NCBI Taxonomy" id="151541"/>
    <lineage>
        <taxon>Eukaryota</taxon>
        <taxon>Metazoa</taxon>
        <taxon>Ecdysozoa</taxon>
        <taxon>Arthropoda</taxon>
        <taxon>Hexapoda</taxon>
        <taxon>Insecta</taxon>
        <taxon>Pterygota</taxon>
        <taxon>Neoptera</taxon>
        <taxon>Endopterygota</taxon>
        <taxon>Lepidoptera</taxon>
        <taxon>Glossata</taxon>
        <taxon>Ditrysia</taxon>
        <taxon>Papilionoidea</taxon>
        <taxon>Nymphalidae</taxon>
        <taxon>Danainae</taxon>
        <taxon>Danaini</taxon>
        <taxon>Danaina</taxon>
        <taxon>Danaus</taxon>
        <taxon>Anosia</taxon>
    </lineage>
</organism>
<evidence type="ECO:0000256" key="10">
    <source>
        <dbReference type="SAM" id="MobiDB-lite"/>
    </source>
</evidence>
<dbReference type="InterPro" id="IPR038340">
    <property type="entry name" value="MRP-L47_sf"/>
</dbReference>
<dbReference type="Proteomes" id="UP000789524">
    <property type="component" value="Unassembled WGS sequence"/>
</dbReference>
<dbReference type="PROSITE" id="PS51155">
    <property type="entry name" value="CHIT_BIND_RR_2"/>
    <property type="match status" value="1"/>
</dbReference>
<evidence type="ECO:0000256" key="7">
    <source>
        <dbReference type="ARBA" id="ARBA00023274"/>
    </source>
</evidence>
<keyword evidence="12" id="KW-1185">Reference proteome</keyword>
<keyword evidence="3 9" id="KW-0193">Cuticle</keyword>
<evidence type="ECO:0000256" key="4">
    <source>
        <dbReference type="ARBA" id="ARBA00022729"/>
    </source>
</evidence>
<comment type="subcellular location">
    <subcellularLocation>
        <location evidence="1">Mitochondrion</location>
    </subcellularLocation>
</comment>
<dbReference type="GO" id="GO:0042302">
    <property type="term" value="F:structural constituent of cuticle"/>
    <property type="evidence" value="ECO:0007669"/>
    <property type="project" value="UniProtKB-UniRule"/>
</dbReference>
<dbReference type="PROSITE" id="PS00233">
    <property type="entry name" value="CHIT_BIND_RR_1"/>
    <property type="match status" value="1"/>
</dbReference>
<accession>A0A8J2VZ08</accession>
<keyword evidence="4" id="KW-0732">Signal</keyword>
<dbReference type="EMBL" id="CAKASE010000045">
    <property type="protein sequence ID" value="CAG9560619.1"/>
    <property type="molecule type" value="Genomic_DNA"/>
</dbReference>
<feature type="compositionally biased region" description="Basic and acidic residues" evidence="10">
    <location>
        <begin position="342"/>
        <end position="358"/>
    </location>
</feature>
<comment type="caution">
    <text evidence="11">The sequence shown here is derived from an EMBL/GenBank/DDBJ whole genome shotgun (WGS) entry which is preliminary data.</text>
</comment>
<evidence type="ECO:0000256" key="2">
    <source>
        <dbReference type="ARBA" id="ARBA00009254"/>
    </source>
</evidence>
<reference evidence="11" key="1">
    <citation type="submission" date="2021-09" db="EMBL/GenBank/DDBJ databases">
        <authorList>
            <person name="Martin H S."/>
        </authorList>
    </citation>
    <scope>NUCLEOTIDE SEQUENCE</scope>
</reference>
<feature type="region of interest" description="Disordered" evidence="10">
    <location>
        <begin position="391"/>
        <end position="416"/>
    </location>
</feature>
<keyword evidence="6" id="KW-0496">Mitochondrion</keyword>
<comment type="similarity">
    <text evidence="2">Belongs to the universal ribosomal protein uL29 family.</text>
</comment>
<name>A0A8J2VZ08_9NEOP</name>
<evidence type="ECO:0000256" key="3">
    <source>
        <dbReference type="ARBA" id="ARBA00022460"/>
    </source>
</evidence>
<dbReference type="PANTHER" id="PTHR21183">
    <property type="entry name" value="RIBOSOMAL PROTEIN L47, MITOCHONDRIAL-RELATED"/>
    <property type="match status" value="1"/>
</dbReference>
<evidence type="ECO:0000313" key="12">
    <source>
        <dbReference type="Proteomes" id="UP000789524"/>
    </source>
</evidence>
<evidence type="ECO:0000256" key="9">
    <source>
        <dbReference type="PROSITE-ProRule" id="PRU00497"/>
    </source>
</evidence>
<evidence type="ECO:0000256" key="6">
    <source>
        <dbReference type="ARBA" id="ARBA00023128"/>
    </source>
</evidence>
<dbReference type="InterPro" id="IPR010729">
    <property type="entry name" value="Ribosomal_uL29_mit"/>
</dbReference>
<evidence type="ECO:0000256" key="8">
    <source>
        <dbReference type="ARBA" id="ARBA00035289"/>
    </source>
</evidence>
<keyword evidence="5" id="KW-0689">Ribosomal protein</keyword>
<dbReference type="InterPro" id="IPR031311">
    <property type="entry name" value="CHIT_BIND_RR_consensus"/>
</dbReference>
<dbReference type="Gene3D" id="6.10.330.20">
    <property type="match status" value="1"/>
</dbReference>
<dbReference type="InterPro" id="IPR000618">
    <property type="entry name" value="Insect_cuticle"/>
</dbReference>
<dbReference type="GO" id="GO:0032543">
    <property type="term" value="P:mitochondrial translation"/>
    <property type="evidence" value="ECO:0007669"/>
    <property type="project" value="TreeGrafter"/>
</dbReference>
<evidence type="ECO:0000256" key="5">
    <source>
        <dbReference type="ARBA" id="ARBA00022980"/>
    </source>
</evidence>
<dbReference type="GO" id="GO:0003735">
    <property type="term" value="F:structural constituent of ribosome"/>
    <property type="evidence" value="ECO:0007669"/>
    <property type="project" value="InterPro"/>
</dbReference>
<protein>
    <recommendedName>
        <fullName evidence="8">Large ribosomal subunit protein uL29m</fullName>
    </recommendedName>
</protein>
<dbReference type="OrthoDB" id="270763at2759"/>
<dbReference type="GO" id="GO:0005762">
    <property type="term" value="C:mitochondrial large ribosomal subunit"/>
    <property type="evidence" value="ECO:0007669"/>
    <property type="project" value="TreeGrafter"/>
</dbReference>
<dbReference type="AlphaFoldDB" id="A0A8J2VZ08"/>
<evidence type="ECO:0000256" key="1">
    <source>
        <dbReference type="ARBA" id="ARBA00004173"/>
    </source>
</evidence>
<dbReference type="PANTHER" id="PTHR21183:SF18">
    <property type="entry name" value="LARGE RIBOSOMAL SUBUNIT PROTEIN UL29M"/>
    <property type="match status" value="1"/>
</dbReference>